<accession>A0A4R1KZ08</accession>
<keyword evidence="1" id="KW-0732">Signal</keyword>
<organism evidence="2 3">
    <name type="scientific">Acidipila rosea</name>
    <dbReference type="NCBI Taxonomy" id="768535"/>
    <lineage>
        <taxon>Bacteria</taxon>
        <taxon>Pseudomonadati</taxon>
        <taxon>Acidobacteriota</taxon>
        <taxon>Terriglobia</taxon>
        <taxon>Terriglobales</taxon>
        <taxon>Acidobacteriaceae</taxon>
        <taxon>Acidipila</taxon>
    </lineage>
</organism>
<proteinExistence type="predicted"/>
<evidence type="ECO:0000256" key="1">
    <source>
        <dbReference type="SAM" id="SignalP"/>
    </source>
</evidence>
<comment type="caution">
    <text evidence="2">The sequence shown here is derived from an EMBL/GenBank/DDBJ whole genome shotgun (WGS) entry which is preliminary data.</text>
</comment>
<name>A0A4R1KZ08_9BACT</name>
<evidence type="ECO:0008006" key="4">
    <source>
        <dbReference type="Google" id="ProtNLM"/>
    </source>
</evidence>
<feature type="chain" id="PRO_5020180060" description="Type IV secretion system protein VirB5" evidence="1">
    <location>
        <begin position="21"/>
        <end position="265"/>
    </location>
</feature>
<evidence type="ECO:0000313" key="3">
    <source>
        <dbReference type="Proteomes" id="UP000295210"/>
    </source>
</evidence>
<dbReference type="EMBL" id="SMGK01000006">
    <property type="protein sequence ID" value="TCK70714.1"/>
    <property type="molecule type" value="Genomic_DNA"/>
</dbReference>
<reference evidence="2 3" key="1">
    <citation type="submission" date="2019-03" db="EMBL/GenBank/DDBJ databases">
        <title>Genomic Encyclopedia of Type Strains, Phase IV (KMG-IV): sequencing the most valuable type-strain genomes for metagenomic binning, comparative biology and taxonomic classification.</title>
        <authorList>
            <person name="Goeker M."/>
        </authorList>
    </citation>
    <scope>NUCLEOTIDE SEQUENCE [LARGE SCALE GENOMIC DNA]</scope>
    <source>
        <strain evidence="2 3">DSM 103428</strain>
    </source>
</reference>
<sequence>MKCFAITTATLLLSGVAAQAQFGGVVFDPTQSGHAVQQIMQARQLYTTTAQTTQNVIAAYNFAKQMARSPANLYRPYVSPSTYWTALNRTANTYGNSQAVINTANTGTNAQAAYQYASVPRTRELSDYGSLSPSAQQQIAAEGATTDLSDSITESNLQTLGTMRSNEIRREQDITALEQASHSMDPAQHTDMATMQRINQAMVLQLRQQQEGNQLRQAIALQQIVTQKQQQDAMKAGFQDAAAYERDYNTVIAPMTNHAADALSY</sequence>
<dbReference type="RefSeq" id="WP_131998690.1">
    <property type="nucleotide sequence ID" value="NZ_SMGK01000006.1"/>
</dbReference>
<dbReference type="Proteomes" id="UP000295210">
    <property type="component" value="Unassembled WGS sequence"/>
</dbReference>
<evidence type="ECO:0000313" key="2">
    <source>
        <dbReference type="EMBL" id="TCK70714.1"/>
    </source>
</evidence>
<dbReference type="OrthoDB" id="110629at2"/>
<keyword evidence="3" id="KW-1185">Reference proteome</keyword>
<gene>
    <name evidence="2" type="ORF">C7378_3100</name>
</gene>
<protein>
    <recommendedName>
        <fullName evidence="4">Type IV secretion system protein VirB5</fullName>
    </recommendedName>
</protein>
<dbReference type="AlphaFoldDB" id="A0A4R1KZ08"/>
<feature type="signal peptide" evidence="1">
    <location>
        <begin position="1"/>
        <end position="20"/>
    </location>
</feature>